<organism evidence="2 3">
    <name type="scientific">Pseudacidovorax intermedius</name>
    <dbReference type="NCBI Taxonomy" id="433924"/>
    <lineage>
        <taxon>Bacteria</taxon>
        <taxon>Pseudomonadati</taxon>
        <taxon>Pseudomonadota</taxon>
        <taxon>Betaproteobacteria</taxon>
        <taxon>Burkholderiales</taxon>
        <taxon>Comamonadaceae</taxon>
        <taxon>Pseudacidovorax</taxon>
    </lineage>
</organism>
<evidence type="ECO:0000259" key="1">
    <source>
        <dbReference type="Pfam" id="PF01636"/>
    </source>
</evidence>
<dbReference type="InterPro" id="IPR041726">
    <property type="entry name" value="ACAD10_11_N"/>
</dbReference>
<dbReference type="RefSeq" id="WP_114803338.1">
    <property type="nucleotide sequence ID" value="NZ_QQAV01000005.1"/>
</dbReference>
<evidence type="ECO:0000313" key="2">
    <source>
        <dbReference type="EMBL" id="RDI24393.1"/>
    </source>
</evidence>
<dbReference type="OrthoDB" id="179763at2"/>
<dbReference type="SUPFAM" id="SSF56112">
    <property type="entry name" value="Protein kinase-like (PK-like)"/>
    <property type="match status" value="1"/>
</dbReference>
<dbReference type="Gene3D" id="3.90.1200.10">
    <property type="match status" value="1"/>
</dbReference>
<reference evidence="2 3" key="1">
    <citation type="submission" date="2018-07" db="EMBL/GenBank/DDBJ databases">
        <title>Genomic Encyclopedia of Type Strains, Phase IV (KMG-IV): sequencing the most valuable type-strain genomes for metagenomic binning, comparative biology and taxonomic classification.</title>
        <authorList>
            <person name="Goeker M."/>
        </authorList>
    </citation>
    <scope>NUCLEOTIDE SEQUENCE [LARGE SCALE GENOMIC DNA]</scope>
    <source>
        <strain evidence="2 3">DSM 21352</strain>
    </source>
</reference>
<dbReference type="Pfam" id="PF01636">
    <property type="entry name" value="APH"/>
    <property type="match status" value="1"/>
</dbReference>
<dbReference type="AlphaFoldDB" id="A0A370FGH3"/>
<dbReference type="CDD" id="cd05154">
    <property type="entry name" value="ACAD10_11_N-like"/>
    <property type="match status" value="1"/>
</dbReference>
<dbReference type="EMBL" id="QQAV01000005">
    <property type="protein sequence ID" value="RDI24393.1"/>
    <property type="molecule type" value="Genomic_DNA"/>
</dbReference>
<dbReference type="PANTHER" id="PTHR21310">
    <property type="entry name" value="AMINOGLYCOSIDE PHOSPHOTRANSFERASE-RELATED-RELATED"/>
    <property type="match status" value="1"/>
</dbReference>
<keyword evidence="2" id="KW-0808">Transferase</keyword>
<dbReference type="InterPro" id="IPR051678">
    <property type="entry name" value="AGP_Transferase"/>
</dbReference>
<keyword evidence="2" id="KW-0418">Kinase</keyword>
<dbReference type="InterPro" id="IPR011009">
    <property type="entry name" value="Kinase-like_dom_sf"/>
</dbReference>
<comment type="caution">
    <text evidence="2">The sequence shown here is derived from an EMBL/GenBank/DDBJ whole genome shotgun (WGS) entry which is preliminary data.</text>
</comment>
<keyword evidence="3" id="KW-1185">Reference proteome</keyword>
<dbReference type="Proteomes" id="UP000255265">
    <property type="component" value="Unassembled WGS sequence"/>
</dbReference>
<dbReference type="InterPro" id="IPR002575">
    <property type="entry name" value="Aminoglycoside_PTrfase"/>
</dbReference>
<dbReference type="GO" id="GO:0016301">
    <property type="term" value="F:kinase activity"/>
    <property type="evidence" value="ECO:0007669"/>
    <property type="project" value="UniProtKB-KW"/>
</dbReference>
<gene>
    <name evidence="2" type="ORF">DFR41_105308</name>
</gene>
<sequence length="339" mass="35870">MAAPPSDEVAAALGPVLARRFGSPGEVRGLQRLTAGGTKATWAFDWAAPGAPPLPLILQQTAARGAVAGSVPKLSGPQEAALMQAARAAGTPAPVVEAVLRPEDGLGEGYVTGRVAGETLGRRILRDEAFAAARGRMAAQCGEILATIHRTPTAGLTFLQVLTPAQELEAYCALLDGCGVRHAALDHAVAWIGRHLPKPVPPALVHADFRTGNLVVGPEGVRCVLDWEIARIGDPMQDLGVLCMRTWRFGGPGEVGGFGAREALYAAYESASGQRVDPLRVRFWEAFANLKWAIACARRGSQKRSDGRAASLELAAIGRRMEEPLWDFLNLVAPPEVMT</sequence>
<accession>A0A370FGH3</accession>
<proteinExistence type="predicted"/>
<evidence type="ECO:0000313" key="3">
    <source>
        <dbReference type="Proteomes" id="UP000255265"/>
    </source>
</evidence>
<protein>
    <submittedName>
        <fullName evidence="2">Aminoglycoside phosphotransferase (APT) family kinase protein</fullName>
    </submittedName>
</protein>
<feature type="domain" description="Aminoglycoside phosphotransferase" evidence="1">
    <location>
        <begin position="72"/>
        <end position="268"/>
    </location>
</feature>
<dbReference type="PANTHER" id="PTHR21310:SF57">
    <property type="entry name" value="BLR2944 PROTEIN"/>
    <property type="match status" value="1"/>
</dbReference>
<name>A0A370FGH3_9BURK</name>